<dbReference type="Proteomes" id="UP000321685">
    <property type="component" value="Unassembled WGS sequence"/>
</dbReference>
<evidence type="ECO:0000313" key="6">
    <source>
        <dbReference type="Proteomes" id="UP000321685"/>
    </source>
</evidence>
<gene>
    <name evidence="5" type="ORF">PSU4_58310</name>
</gene>
<reference evidence="5 6" key="1">
    <citation type="submission" date="2019-07" db="EMBL/GenBank/DDBJ databases">
        <title>Whole genome shotgun sequence of Pseudonocardia sulfidoxydans NBRC 16205.</title>
        <authorList>
            <person name="Hosoyama A."/>
            <person name="Uohara A."/>
            <person name="Ohji S."/>
            <person name="Ichikawa N."/>
        </authorList>
    </citation>
    <scope>NUCLEOTIDE SEQUENCE [LARGE SCALE GENOMIC DNA]</scope>
    <source>
        <strain evidence="5 6">NBRC 16205</strain>
    </source>
</reference>
<dbReference type="InterPro" id="IPR051010">
    <property type="entry name" value="BCAA_transport"/>
</dbReference>
<dbReference type="PROSITE" id="PS51257">
    <property type="entry name" value="PROKAR_LIPOPROTEIN"/>
    <property type="match status" value="1"/>
</dbReference>
<dbReference type="AlphaFoldDB" id="A0A511DRD9"/>
<evidence type="ECO:0000256" key="3">
    <source>
        <dbReference type="SAM" id="SignalP"/>
    </source>
</evidence>
<dbReference type="Pfam" id="PF13458">
    <property type="entry name" value="Peripla_BP_6"/>
    <property type="match status" value="1"/>
</dbReference>
<name>A0A511DRD9_9PSEU</name>
<feature type="domain" description="Leucine-binding protein" evidence="4">
    <location>
        <begin position="44"/>
        <end position="364"/>
    </location>
</feature>
<keyword evidence="6" id="KW-1185">Reference proteome</keyword>
<dbReference type="PANTHER" id="PTHR30483">
    <property type="entry name" value="LEUCINE-SPECIFIC-BINDING PROTEIN"/>
    <property type="match status" value="1"/>
</dbReference>
<sequence>MKRLVTRRTGVVAAALAAIVLLVGACGNSTSAGGGGEALADAAPITIGVSTVATGPLAINDQVTKGLGAYFAYRNANGGIDGRKVELDVVDSAGTVAGGTSSVRQLLASKPFGLFVLSTAPFTGAQSVLKSDPTTPVFVLANGSLVEAAGLPNAFGMFTDYTTESFVGIKTLADQGKKKIALVYDPTIGEDAAKNAPAEAAKYGAEIVDVPLPATTTNFAPIAQSIVASGADGIVFQVVAQSIAGTMKAVQNAGRPLPAVSYSGQLNATTLELGGAALEGMYFSALFPLVTDPSPAVQEFSREIAKLAPDAATVLGILGWNTGAMIEQAVKDADAAGPLTQESFMTALRGLGGKQVGVLEKVGWTQDVVTSIDAGKTDVFSLYQVRDGQFVKVGS</sequence>
<comment type="similarity">
    <text evidence="1">Belongs to the leucine-binding protein family.</text>
</comment>
<keyword evidence="2 3" id="KW-0732">Signal</keyword>
<comment type="caution">
    <text evidence="5">The sequence shown here is derived from an EMBL/GenBank/DDBJ whole genome shotgun (WGS) entry which is preliminary data.</text>
</comment>
<organism evidence="5 6">
    <name type="scientific">Pseudonocardia sulfidoxydans NBRC 16205</name>
    <dbReference type="NCBI Taxonomy" id="1223511"/>
    <lineage>
        <taxon>Bacteria</taxon>
        <taxon>Bacillati</taxon>
        <taxon>Actinomycetota</taxon>
        <taxon>Actinomycetes</taxon>
        <taxon>Pseudonocardiales</taxon>
        <taxon>Pseudonocardiaceae</taxon>
        <taxon>Pseudonocardia</taxon>
    </lineage>
</organism>
<dbReference type="InterPro" id="IPR028081">
    <property type="entry name" value="Leu-bd"/>
</dbReference>
<dbReference type="InterPro" id="IPR028082">
    <property type="entry name" value="Peripla_BP_I"/>
</dbReference>
<evidence type="ECO:0000313" key="5">
    <source>
        <dbReference type="EMBL" id="GEL26877.1"/>
    </source>
</evidence>
<evidence type="ECO:0000256" key="2">
    <source>
        <dbReference type="ARBA" id="ARBA00022729"/>
    </source>
</evidence>
<evidence type="ECO:0000256" key="1">
    <source>
        <dbReference type="ARBA" id="ARBA00010062"/>
    </source>
</evidence>
<dbReference type="OrthoDB" id="26870at2"/>
<dbReference type="SUPFAM" id="SSF53822">
    <property type="entry name" value="Periplasmic binding protein-like I"/>
    <property type="match status" value="1"/>
</dbReference>
<dbReference type="EMBL" id="BJVJ01000119">
    <property type="protein sequence ID" value="GEL26877.1"/>
    <property type="molecule type" value="Genomic_DNA"/>
</dbReference>
<dbReference type="RefSeq" id="WP_147115660.1">
    <property type="nucleotide sequence ID" value="NZ_BJVJ01000119.1"/>
</dbReference>
<dbReference type="Gene3D" id="3.40.50.2300">
    <property type="match status" value="2"/>
</dbReference>
<evidence type="ECO:0000259" key="4">
    <source>
        <dbReference type="Pfam" id="PF13458"/>
    </source>
</evidence>
<dbReference type="PANTHER" id="PTHR30483:SF38">
    <property type="entry name" value="BLR7848 PROTEIN"/>
    <property type="match status" value="1"/>
</dbReference>
<feature type="chain" id="PRO_5038743818" description="Leucine-binding protein domain-containing protein" evidence="3">
    <location>
        <begin position="33"/>
        <end position="395"/>
    </location>
</feature>
<protein>
    <recommendedName>
        <fullName evidence="4">Leucine-binding protein domain-containing protein</fullName>
    </recommendedName>
</protein>
<proteinExistence type="inferred from homology"/>
<feature type="signal peptide" evidence="3">
    <location>
        <begin position="1"/>
        <end position="32"/>
    </location>
</feature>
<accession>A0A511DRD9</accession>